<name>A0A7S2SV92_9STRA</name>
<dbReference type="AlphaFoldDB" id="A0A7S2SV92"/>
<protein>
    <recommendedName>
        <fullName evidence="3">Peptide-methionine (R)-S-oxide reductase</fullName>
    </recommendedName>
</protein>
<dbReference type="InterPro" id="IPR011057">
    <property type="entry name" value="Mss4-like_sf"/>
</dbReference>
<evidence type="ECO:0000256" key="1">
    <source>
        <dbReference type="SAM" id="SignalP"/>
    </source>
</evidence>
<feature type="chain" id="PRO_5031388404" description="Peptide-methionine (R)-S-oxide reductase" evidence="1">
    <location>
        <begin position="17"/>
        <end position="210"/>
    </location>
</feature>
<keyword evidence="1" id="KW-0732">Signal</keyword>
<organism evidence="2">
    <name type="scientific">Rhizochromulina marina</name>
    <dbReference type="NCBI Taxonomy" id="1034831"/>
    <lineage>
        <taxon>Eukaryota</taxon>
        <taxon>Sar</taxon>
        <taxon>Stramenopiles</taxon>
        <taxon>Ochrophyta</taxon>
        <taxon>Dictyochophyceae</taxon>
        <taxon>Rhizochromulinales</taxon>
        <taxon>Rhizochromulina</taxon>
    </lineage>
</organism>
<proteinExistence type="predicted"/>
<evidence type="ECO:0000313" key="2">
    <source>
        <dbReference type="EMBL" id="CAD9709754.1"/>
    </source>
</evidence>
<dbReference type="Gene3D" id="2.170.150.20">
    <property type="entry name" value="Peptide methionine sulfoxide reductase"/>
    <property type="match status" value="1"/>
</dbReference>
<feature type="signal peptide" evidence="1">
    <location>
        <begin position="1"/>
        <end position="16"/>
    </location>
</feature>
<dbReference type="EMBL" id="HBHJ01031392">
    <property type="protein sequence ID" value="CAD9709754.1"/>
    <property type="molecule type" value="Transcribed_RNA"/>
</dbReference>
<reference evidence="2" key="1">
    <citation type="submission" date="2021-01" db="EMBL/GenBank/DDBJ databases">
        <authorList>
            <person name="Corre E."/>
            <person name="Pelletier E."/>
            <person name="Niang G."/>
            <person name="Scheremetjew M."/>
            <person name="Finn R."/>
            <person name="Kale V."/>
            <person name="Holt S."/>
            <person name="Cochrane G."/>
            <person name="Meng A."/>
            <person name="Brown T."/>
            <person name="Cohen L."/>
        </authorList>
    </citation>
    <scope>NUCLEOTIDE SEQUENCE</scope>
    <source>
        <strain evidence="2">CCMP1243</strain>
    </source>
</reference>
<sequence>MRTLVLAAFLLGTSSSLQLAPRTTGCAASRPSRRLPALQFGLLNEMFKKSFGPPVVMGEEEIMRPKAHGTSETPVQEGLRWSCDRDTADRICNFNRHYAEYSGYWESTDFLKQEPADSGDAQGAITFFDSNSGKPLFKAPIGRSWEQFVAESKSHGWPSFRDEEVDWENVRILSDGEAVSVDGTHLGHNLPDRSGNRYCINLVSIAGSPV</sequence>
<evidence type="ECO:0008006" key="3">
    <source>
        <dbReference type="Google" id="ProtNLM"/>
    </source>
</evidence>
<accession>A0A7S2SV92</accession>
<dbReference type="SUPFAM" id="SSF51316">
    <property type="entry name" value="Mss4-like"/>
    <property type="match status" value="1"/>
</dbReference>
<gene>
    <name evidence="2" type="ORF">RMAR1173_LOCUS20747</name>
</gene>